<keyword id="KW-0903">Direct protein sequencing</keyword>
<dbReference type="PIR" id="S30375">
    <property type="entry name" value="S30375"/>
</dbReference>
<accession>Q7M3N3</accession>
<organism evidence="1">
    <name type="scientific">Phalera flavescens</name>
    <name type="common">Japanese buff-tip moth</name>
    <dbReference type="NCBI Taxonomy" id="13634"/>
    <lineage>
        <taxon>Eukaryota</taxon>
        <taxon>Metazoa</taxon>
        <taxon>Ecdysozoa</taxon>
        <taxon>Arthropoda</taxon>
        <taxon>Hexapoda</taxon>
        <taxon>Insecta</taxon>
        <taxon>Pterygota</taxon>
        <taxon>Neoptera</taxon>
        <taxon>Endopterygota</taxon>
        <taxon>Lepidoptera</taxon>
        <taxon>Glossata</taxon>
        <taxon>Ditrysia</taxon>
        <taxon>Noctuoidea</taxon>
        <taxon>Notodontidae</taxon>
        <taxon>Phalerinae</taxon>
        <taxon>Phalera</taxon>
    </lineage>
</organism>
<evidence type="ECO:0000313" key="1">
    <source>
        <dbReference type="PIR" id="S30375"/>
    </source>
</evidence>
<reference evidence="1" key="1">
    <citation type="journal article" date="1993" name="Arch. Biochem. Biophys.">
        <title>Purification and characterization of an N-acetyllactosamine-specific lectin from larvae of a moth, Phalera flavescens.</title>
        <authorList>
            <person name="Umetsu K."/>
            <person name="Yamashita K."/>
            <person name="Suzuki J."/>
            <person name="Yamashita T."/>
            <person name="Suzuki T."/>
        </authorList>
    </citation>
    <scope>PROTEIN SEQUENCE</scope>
</reference>
<protein>
    <submittedName>
        <fullName evidence="1">Agglutinin</fullName>
    </submittedName>
</protein>
<sequence>SEETAALPTADDGGTGPLRAAVMAAI</sequence>
<dbReference type="AlphaFoldDB" id="Q7M3N3"/>
<proteinExistence type="evidence at protein level"/>
<name>Q7M3N3_PHAFA</name>